<accession>A0A8J3FRF0</accession>
<dbReference type="AlphaFoldDB" id="A0A8J3FRF0"/>
<dbReference type="GO" id="GO:0005975">
    <property type="term" value="P:carbohydrate metabolic process"/>
    <property type="evidence" value="ECO:0007669"/>
    <property type="project" value="InterPro"/>
</dbReference>
<dbReference type="PANTHER" id="PTHR12143">
    <property type="entry name" value="PEPTIDE N-GLYCANASE PNGASE -RELATED"/>
    <property type="match status" value="1"/>
</dbReference>
<dbReference type="InterPro" id="IPR008979">
    <property type="entry name" value="Galactose-bd-like_sf"/>
</dbReference>
<dbReference type="Gene3D" id="2.60.120.260">
    <property type="entry name" value="Galactose-binding domain-like"/>
    <property type="match status" value="2"/>
</dbReference>
<dbReference type="Gene3D" id="1.20.1610.10">
    <property type="entry name" value="alpha-1,2-mannosidases domains"/>
    <property type="match status" value="1"/>
</dbReference>
<reference evidence="4" key="2">
    <citation type="submission" date="2020-09" db="EMBL/GenBank/DDBJ databases">
        <authorList>
            <person name="Sun Q."/>
            <person name="Zhou Y."/>
        </authorList>
    </citation>
    <scope>NUCLEOTIDE SEQUENCE</scope>
    <source>
        <strain evidence="4">CGMCC 4.7299</strain>
    </source>
</reference>
<feature type="chain" id="PRO_5035231725" evidence="2">
    <location>
        <begin position="29"/>
        <end position="1036"/>
    </location>
</feature>
<dbReference type="InterPro" id="IPR050883">
    <property type="entry name" value="PNGase"/>
</dbReference>
<name>A0A8J3FRF0_9ACTN</name>
<dbReference type="InterPro" id="IPR000421">
    <property type="entry name" value="FA58C"/>
</dbReference>
<comment type="caution">
    <text evidence="4">The sequence shown here is derived from an EMBL/GenBank/DDBJ whole genome shotgun (WGS) entry which is preliminary data.</text>
</comment>
<feature type="domain" description="F5/8 type C" evidence="3">
    <location>
        <begin position="747"/>
        <end position="871"/>
    </location>
</feature>
<dbReference type="InterPro" id="IPR041371">
    <property type="entry name" value="GH92_N"/>
</dbReference>
<keyword evidence="2" id="KW-0732">Signal</keyword>
<dbReference type="InterPro" id="IPR014718">
    <property type="entry name" value="GH-type_carb-bd"/>
</dbReference>
<dbReference type="PROSITE" id="PS50022">
    <property type="entry name" value="FA58C_3"/>
    <property type="match status" value="2"/>
</dbReference>
<evidence type="ECO:0000256" key="2">
    <source>
        <dbReference type="SAM" id="SignalP"/>
    </source>
</evidence>
<evidence type="ECO:0000313" key="5">
    <source>
        <dbReference type="Proteomes" id="UP000656042"/>
    </source>
</evidence>
<gene>
    <name evidence="4" type="ORF">GCM10012284_49430</name>
</gene>
<feature type="region of interest" description="Disordered" evidence="1">
    <location>
        <begin position="728"/>
        <end position="780"/>
    </location>
</feature>
<dbReference type="Proteomes" id="UP000656042">
    <property type="component" value="Unassembled WGS sequence"/>
</dbReference>
<dbReference type="SUPFAM" id="SSF49785">
    <property type="entry name" value="Galactose-binding domain-like"/>
    <property type="match status" value="2"/>
</dbReference>
<dbReference type="InterPro" id="IPR005887">
    <property type="entry name" value="GH92_a_mannosidase_put"/>
</dbReference>
<feature type="domain" description="F5/8 type C" evidence="3">
    <location>
        <begin position="884"/>
        <end position="1036"/>
    </location>
</feature>
<dbReference type="Gene3D" id="1.20.1050.60">
    <property type="entry name" value="alpha-1,2-mannosidase"/>
    <property type="match status" value="1"/>
</dbReference>
<dbReference type="Pfam" id="PF22633">
    <property type="entry name" value="F5_F8_type_C_2"/>
    <property type="match status" value="1"/>
</dbReference>
<protein>
    <submittedName>
        <fullName evidence="4">Alpha-1,2-mannosidase</fullName>
    </submittedName>
</protein>
<proteinExistence type="predicted"/>
<dbReference type="Pfam" id="PF17678">
    <property type="entry name" value="Glyco_hydro_92N"/>
    <property type="match status" value="1"/>
</dbReference>
<organism evidence="4 5">
    <name type="scientific">Mangrovihabitans endophyticus</name>
    <dbReference type="NCBI Taxonomy" id="1751298"/>
    <lineage>
        <taxon>Bacteria</taxon>
        <taxon>Bacillati</taxon>
        <taxon>Actinomycetota</taxon>
        <taxon>Actinomycetes</taxon>
        <taxon>Micromonosporales</taxon>
        <taxon>Micromonosporaceae</taxon>
        <taxon>Mangrovihabitans</taxon>
    </lineage>
</organism>
<keyword evidence="5" id="KW-1185">Reference proteome</keyword>
<dbReference type="GO" id="GO:0006516">
    <property type="term" value="P:glycoprotein catabolic process"/>
    <property type="evidence" value="ECO:0007669"/>
    <property type="project" value="TreeGrafter"/>
</dbReference>
<sequence>MRRFVAWWAAILLAVTAPVLLAVSPAAAADLDLTGYVNPFVGTDDSNSPNPVGGGAGGSTFPGATVPFGMVQFSPDTPTGSPSGYRDSDRTIESFSLTHFNGAGCPNNEDLPILPITGGIGASPGSNWTSYASAYTKSNEAAAPGYYRNRLDKYGVDVELSATKRTGALHLTYPATTQARVLINDSRSATGDRAGNVTITGNRVWGEHTAGGFCGGRTYRVYYSILFDRTPTGFGTFAGGTVSAGSASTSGTSTGAYVTFDTTGNQVVNATVGISFVSVANAQNNATDEAGAFSAVRANANAAWNSALNRVQVSGGSGTDLQKFYTALYHVQQNPNLASDTNGEYRGFDGAVHTANHPVYQNYSGWDIYRSWAALVSLIAPDVMSDIVKSMVLDGQQGGLLPKWSQQTVEDFVMPGDPGPIIVSSAYAFGVRGFDTSAALALMTKSASGGSTQGYVLRGNYATYNANHFIPGNPSETLEYAASDFAIARFAAALGDTGSASAAATRSQYWRSIFNGESAYIHTRNGDGSFAWPLDPARENPYVEGNASQYTWMVPHNLDALITLMGGPATAVQRLDHHFTELNGGLSRPYFYIGNEPEHNVPWTYNFARKPAGASDAVRRVMAESYTTGAGGLPGNDDLGATSAWYVWSALGLYPVTPGADTLAVHGGLFPSVLIRRPGGDVTISGGSATNRYVQALSVNGSATSHNYLRYADIGGGGTVNVTMGASPSSWGTGASDVPPSFADGATQPPAEPNLGPDLAAGRPVTGSTACGSAESPDKAVDQTIRGNSKWCSPANPATLTVDLGSAQTVSGFVVKHAGLGGETTAWNTGAYTIATSTDNATYSTALSVSGARNSRTYAPVVPRTARYVRLSVTSPTNDGSTAARVYELEVYGGTAAAADLALRRTATADSTCGAAESADKAVNGSVLGGWADKWCSQGSDKWLRVDLGSRQHIGSVLLRHAGAGGEYPAWNTRDFDLQTSDDGNTWTTRAQVRGNTADSTTTSLNADARYLRLAVLTPTSSGDTAARIYEMEVRG</sequence>
<dbReference type="Pfam" id="PF00754">
    <property type="entry name" value="F5_F8_type_C"/>
    <property type="match status" value="1"/>
</dbReference>
<evidence type="ECO:0000313" key="4">
    <source>
        <dbReference type="EMBL" id="GGL08896.1"/>
    </source>
</evidence>
<feature type="signal peptide" evidence="2">
    <location>
        <begin position="1"/>
        <end position="28"/>
    </location>
</feature>
<dbReference type="EMBL" id="BMMX01000031">
    <property type="protein sequence ID" value="GGL08896.1"/>
    <property type="molecule type" value="Genomic_DNA"/>
</dbReference>
<reference evidence="4" key="1">
    <citation type="journal article" date="2014" name="Int. J. Syst. Evol. Microbiol.">
        <title>Complete genome sequence of Corynebacterium casei LMG S-19264T (=DSM 44701T), isolated from a smear-ripened cheese.</title>
        <authorList>
            <consortium name="US DOE Joint Genome Institute (JGI-PGF)"/>
            <person name="Walter F."/>
            <person name="Albersmeier A."/>
            <person name="Kalinowski J."/>
            <person name="Ruckert C."/>
        </authorList>
    </citation>
    <scope>NUCLEOTIDE SEQUENCE</scope>
    <source>
        <strain evidence="4">CGMCC 4.7299</strain>
    </source>
</reference>
<dbReference type="Gene3D" id="3.30.2080.10">
    <property type="entry name" value="GH92 mannosidase domain"/>
    <property type="match status" value="1"/>
</dbReference>
<dbReference type="InterPro" id="IPR008928">
    <property type="entry name" value="6-hairpin_glycosidase_sf"/>
</dbReference>
<dbReference type="GO" id="GO:0005829">
    <property type="term" value="C:cytosol"/>
    <property type="evidence" value="ECO:0007669"/>
    <property type="project" value="TreeGrafter"/>
</dbReference>
<dbReference type="NCBIfam" id="TIGR01180">
    <property type="entry name" value="aman2_put"/>
    <property type="match status" value="1"/>
</dbReference>
<dbReference type="GO" id="GO:0000224">
    <property type="term" value="F:peptide-N4-(N-acetyl-beta-glucosaminyl)asparagine amidase activity"/>
    <property type="evidence" value="ECO:0007669"/>
    <property type="project" value="TreeGrafter"/>
</dbReference>
<dbReference type="Pfam" id="PF07971">
    <property type="entry name" value="Glyco_hydro_92"/>
    <property type="match status" value="1"/>
</dbReference>
<evidence type="ECO:0000259" key="3">
    <source>
        <dbReference type="PROSITE" id="PS50022"/>
    </source>
</evidence>
<evidence type="ECO:0000256" key="1">
    <source>
        <dbReference type="SAM" id="MobiDB-lite"/>
    </source>
</evidence>
<dbReference type="GO" id="GO:0030246">
    <property type="term" value="F:carbohydrate binding"/>
    <property type="evidence" value="ECO:0007669"/>
    <property type="project" value="InterPro"/>
</dbReference>
<dbReference type="InterPro" id="IPR012939">
    <property type="entry name" value="Glyco_hydro_92"/>
</dbReference>
<dbReference type="SUPFAM" id="SSF48208">
    <property type="entry name" value="Six-hairpin glycosidases"/>
    <property type="match status" value="1"/>
</dbReference>
<dbReference type="RefSeq" id="WP_189081695.1">
    <property type="nucleotide sequence ID" value="NZ_BMMX01000031.1"/>
</dbReference>
<dbReference type="PANTHER" id="PTHR12143:SF39">
    <property type="entry name" value="SECRETED PROTEIN"/>
    <property type="match status" value="1"/>
</dbReference>
<dbReference type="Gene3D" id="2.70.98.10">
    <property type="match status" value="1"/>
</dbReference>